<dbReference type="EMBL" id="JAATLK010000001">
    <property type="protein sequence ID" value="NIZ47383.1"/>
    <property type="molecule type" value="Genomic_DNA"/>
</dbReference>
<gene>
    <name evidence="1" type="ORF">HCT46_05595</name>
</gene>
<comment type="caution">
    <text evidence="1">The sequence shown here is derived from an EMBL/GenBank/DDBJ whole genome shotgun (WGS) entry which is preliminary data.</text>
</comment>
<proteinExistence type="predicted"/>
<reference evidence="1" key="1">
    <citation type="submission" date="2020-03" db="EMBL/GenBank/DDBJ databases">
        <title>Spirochaetal bacteria isolated from arthropods constitute a novel genus Entomospira genus novum within the order Spirochaetales.</title>
        <authorList>
            <person name="Grana-Miraglia L."/>
            <person name="Sikutova S."/>
            <person name="Fingerle V."/>
            <person name="Sing A."/>
            <person name="Castillo-Ramirez S."/>
            <person name="Margos G."/>
            <person name="Rudolf I."/>
        </authorList>
    </citation>
    <scope>NUCLEOTIDE SEQUENCE</scope>
    <source>
        <strain evidence="1">BR208</strain>
    </source>
</reference>
<dbReference type="Gene3D" id="2.160.20.120">
    <property type="match status" value="1"/>
</dbReference>
<protein>
    <submittedName>
        <fullName evidence="1">Uncharacterized protein</fullName>
    </submittedName>
</protein>
<dbReference type="AlphaFoldDB" id="A0A968GFN9"/>
<organism evidence="1 2">
    <name type="scientific">Entomospira nematocerorum</name>
    <dbReference type="NCBI Taxonomy" id="2719987"/>
    <lineage>
        <taxon>Bacteria</taxon>
        <taxon>Pseudomonadati</taxon>
        <taxon>Spirochaetota</taxon>
        <taxon>Spirochaetia</taxon>
        <taxon>Spirochaetales</taxon>
        <taxon>Spirochaetaceae</taxon>
        <taxon>Entomospira</taxon>
    </lineage>
</organism>
<name>A0A968GFN9_9SPIO</name>
<evidence type="ECO:0000313" key="2">
    <source>
        <dbReference type="Proteomes" id="UP000752013"/>
    </source>
</evidence>
<dbReference type="Proteomes" id="UP000752013">
    <property type="component" value="Unassembled WGS sequence"/>
</dbReference>
<accession>A0A968GFN9</accession>
<keyword evidence="2" id="KW-1185">Reference proteome</keyword>
<evidence type="ECO:0000313" key="1">
    <source>
        <dbReference type="EMBL" id="NIZ47383.1"/>
    </source>
</evidence>
<sequence length="180" mass="20032">MGFKITPHMVSALGQDASVKLDVLQTENLEFIGDFSISIESGDTFELWISPFLLNYADMTITDKHFKLRSAHSPQGQPTTEQVRLVIPTDRLRLTLSGESETNLHNLHLSDLTIDALGRHHVTLSNIQVSSLEVRNIGSTILMTTNSNIESHRLTNLGTMTVNGNIKQGMQLNQVNSFLF</sequence>
<dbReference type="RefSeq" id="WP_167703799.1">
    <property type="nucleotide sequence ID" value="NZ_CP118168.1"/>
</dbReference>